<dbReference type="InterPro" id="IPR004882">
    <property type="entry name" value="Luc7-rel"/>
</dbReference>
<dbReference type="OrthoDB" id="153872at2759"/>
<name>A0A9J6FNA6_HAELO</name>
<dbReference type="AlphaFoldDB" id="A0A9J6FNA6"/>
<proteinExistence type="inferred from homology"/>
<dbReference type="GO" id="GO:0005685">
    <property type="term" value="C:U1 snRNP"/>
    <property type="evidence" value="ECO:0007669"/>
    <property type="project" value="InterPro"/>
</dbReference>
<dbReference type="EMBL" id="JABSTR010000002">
    <property type="protein sequence ID" value="KAH9363492.1"/>
    <property type="molecule type" value="Genomic_DNA"/>
</dbReference>
<evidence type="ECO:0000313" key="3">
    <source>
        <dbReference type="Proteomes" id="UP000821853"/>
    </source>
</evidence>
<dbReference type="Proteomes" id="UP000821853">
    <property type="component" value="Chromosome 10"/>
</dbReference>
<dbReference type="GO" id="GO:0003729">
    <property type="term" value="F:mRNA binding"/>
    <property type="evidence" value="ECO:0007669"/>
    <property type="project" value="InterPro"/>
</dbReference>
<dbReference type="GO" id="GO:0006376">
    <property type="term" value="P:mRNA splice site recognition"/>
    <property type="evidence" value="ECO:0007669"/>
    <property type="project" value="InterPro"/>
</dbReference>
<sequence>MSAKDQIRQQLDELMGTGWDGAKNTIHYSDPKVCRCFLLGLCPHEALAGTKMAMGSCSKIHNYALKADFENSSKTCRSNQHRFYELTVLTYLQKVIRSCEILDRAKKGRLTRCQSAAWNGRISDKEAEMKAYGDLVDKKLIEAEELGSQGKVTEALAVIKEVERLKRRRSRIERYLDRKPNEPAKEQKQNICEECQLCIGLDDNEQRVANHSSGRLHNSILAIRKKIAELASSLESAQLPGDWLSPLVEVEFEESLQPQLLEVVQPILQSFAQQILVPKWIQGPQVKVHEPFHLEAPPPPSRGPLIPQVAQQKLLKDAWAWLEKRAG</sequence>
<protein>
    <submittedName>
        <fullName evidence="2">Uncharacterized protein</fullName>
    </submittedName>
</protein>
<evidence type="ECO:0000256" key="1">
    <source>
        <dbReference type="ARBA" id="ARBA00005655"/>
    </source>
</evidence>
<keyword evidence="3" id="KW-1185">Reference proteome</keyword>
<evidence type="ECO:0000313" key="2">
    <source>
        <dbReference type="EMBL" id="KAH9363492.1"/>
    </source>
</evidence>
<reference evidence="2 3" key="1">
    <citation type="journal article" date="2020" name="Cell">
        <title>Large-Scale Comparative Analyses of Tick Genomes Elucidate Their Genetic Diversity and Vector Capacities.</title>
        <authorList>
            <consortium name="Tick Genome and Microbiome Consortium (TIGMIC)"/>
            <person name="Jia N."/>
            <person name="Wang J."/>
            <person name="Shi W."/>
            <person name="Du L."/>
            <person name="Sun Y."/>
            <person name="Zhan W."/>
            <person name="Jiang J.F."/>
            <person name="Wang Q."/>
            <person name="Zhang B."/>
            <person name="Ji P."/>
            <person name="Bell-Sakyi L."/>
            <person name="Cui X.M."/>
            <person name="Yuan T.T."/>
            <person name="Jiang B.G."/>
            <person name="Yang W.F."/>
            <person name="Lam T.T."/>
            <person name="Chang Q.C."/>
            <person name="Ding S.J."/>
            <person name="Wang X.J."/>
            <person name="Zhu J.G."/>
            <person name="Ruan X.D."/>
            <person name="Zhao L."/>
            <person name="Wei J.T."/>
            <person name="Ye R.Z."/>
            <person name="Que T.C."/>
            <person name="Du C.H."/>
            <person name="Zhou Y.H."/>
            <person name="Cheng J.X."/>
            <person name="Dai P.F."/>
            <person name="Guo W.B."/>
            <person name="Han X.H."/>
            <person name="Huang E.J."/>
            <person name="Li L.F."/>
            <person name="Wei W."/>
            <person name="Gao Y.C."/>
            <person name="Liu J.Z."/>
            <person name="Shao H.Z."/>
            <person name="Wang X."/>
            <person name="Wang C.C."/>
            <person name="Yang T.C."/>
            <person name="Huo Q.B."/>
            <person name="Li W."/>
            <person name="Chen H.Y."/>
            <person name="Chen S.E."/>
            <person name="Zhou L.G."/>
            <person name="Ni X.B."/>
            <person name="Tian J.H."/>
            <person name="Sheng Y."/>
            <person name="Liu T."/>
            <person name="Pan Y.S."/>
            <person name="Xia L.Y."/>
            <person name="Li J."/>
            <person name="Zhao F."/>
            <person name="Cao W.C."/>
        </authorList>
    </citation>
    <scope>NUCLEOTIDE SEQUENCE [LARGE SCALE GENOMIC DNA]</scope>
    <source>
        <strain evidence="2">HaeL-2018</strain>
    </source>
</reference>
<gene>
    <name evidence="2" type="ORF">HPB48_005975</name>
</gene>
<dbReference type="OMA" id="DECLLCI"/>
<dbReference type="Pfam" id="PF03194">
    <property type="entry name" value="LUC7"/>
    <property type="match status" value="1"/>
</dbReference>
<organism evidence="2 3">
    <name type="scientific">Haemaphysalis longicornis</name>
    <name type="common">Bush tick</name>
    <dbReference type="NCBI Taxonomy" id="44386"/>
    <lineage>
        <taxon>Eukaryota</taxon>
        <taxon>Metazoa</taxon>
        <taxon>Ecdysozoa</taxon>
        <taxon>Arthropoda</taxon>
        <taxon>Chelicerata</taxon>
        <taxon>Arachnida</taxon>
        <taxon>Acari</taxon>
        <taxon>Parasitiformes</taxon>
        <taxon>Ixodida</taxon>
        <taxon>Ixodoidea</taxon>
        <taxon>Ixodidae</taxon>
        <taxon>Haemaphysalinae</taxon>
        <taxon>Haemaphysalis</taxon>
    </lineage>
</organism>
<dbReference type="VEuPathDB" id="VectorBase:HLOH_048879"/>
<dbReference type="PANTHER" id="PTHR12375">
    <property type="entry name" value="RNA-BINDING PROTEIN LUC7-RELATED"/>
    <property type="match status" value="1"/>
</dbReference>
<comment type="similarity">
    <text evidence="1">Belongs to the Luc7 family.</text>
</comment>
<accession>A0A9J6FNA6</accession>
<comment type="caution">
    <text evidence="2">The sequence shown here is derived from an EMBL/GenBank/DDBJ whole genome shotgun (WGS) entry which is preliminary data.</text>
</comment>